<evidence type="ECO:0000256" key="1">
    <source>
        <dbReference type="ARBA" id="ARBA00004123"/>
    </source>
</evidence>
<feature type="region of interest" description="Disordered" evidence="16">
    <location>
        <begin position="236"/>
        <end position="273"/>
    </location>
</feature>
<evidence type="ECO:0000256" key="14">
    <source>
        <dbReference type="ARBA" id="ARBA00076746"/>
    </source>
</evidence>
<dbReference type="VEuPathDB" id="VectorBase:SCAU004578"/>
<evidence type="ECO:0000256" key="8">
    <source>
        <dbReference type="ARBA" id="ARBA00050754"/>
    </source>
</evidence>
<dbReference type="FunFam" id="3.40.630.30:FF:000010">
    <property type="entry name" value="Putative N-alpha-acetyltransferase 30"/>
    <property type="match status" value="1"/>
</dbReference>
<evidence type="ECO:0000256" key="16">
    <source>
        <dbReference type="SAM" id="MobiDB-lite"/>
    </source>
</evidence>
<dbReference type="InterPro" id="IPR016181">
    <property type="entry name" value="Acyl_CoA_acyltransferase"/>
</dbReference>
<keyword evidence="19" id="KW-1185">Reference proteome</keyword>
<evidence type="ECO:0000256" key="6">
    <source>
        <dbReference type="ARBA" id="ARBA00023315"/>
    </source>
</evidence>
<dbReference type="EnsemblMetazoa" id="SCAU004578-RA">
    <property type="protein sequence ID" value="SCAU004578-PA"/>
    <property type="gene ID" value="SCAU004578"/>
</dbReference>
<reference evidence="18" key="1">
    <citation type="submission" date="2020-05" db="UniProtKB">
        <authorList>
            <consortium name="EnsemblMetazoa"/>
        </authorList>
    </citation>
    <scope>IDENTIFICATION</scope>
    <source>
        <strain evidence="18">USDA</strain>
    </source>
</reference>
<feature type="compositionally biased region" description="Polar residues" evidence="16">
    <location>
        <begin position="43"/>
        <end position="55"/>
    </location>
</feature>
<comment type="catalytic activity">
    <reaction evidence="8">
        <text>N-terminal L-methionyl-L-isoleucyl-[protein] + acetyl-CoA = N-terminal N(alpha)-acetyl-L-methionyl-L-isoleucyl-[protein] + CoA + H(+)</text>
        <dbReference type="Rhea" id="RHEA:50524"/>
        <dbReference type="Rhea" id="RHEA-COMP:12713"/>
        <dbReference type="Rhea" id="RHEA-COMP:12714"/>
        <dbReference type="ChEBI" id="CHEBI:15378"/>
        <dbReference type="ChEBI" id="CHEBI:57287"/>
        <dbReference type="ChEBI" id="CHEBI:57288"/>
        <dbReference type="ChEBI" id="CHEBI:133379"/>
        <dbReference type="ChEBI" id="CHEBI:133380"/>
        <dbReference type="EC" id="2.3.1.256"/>
    </reaction>
</comment>
<evidence type="ECO:0000256" key="9">
    <source>
        <dbReference type="ARBA" id="ARBA00051225"/>
    </source>
</evidence>
<evidence type="ECO:0000256" key="15">
    <source>
        <dbReference type="ARBA" id="ARBA00078622"/>
    </source>
</evidence>
<evidence type="ECO:0000256" key="13">
    <source>
        <dbReference type="ARBA" id="ARBA00066994"/>
    </source>
</evidence>
<evidence type="ECO:0000256" key="3">
    <source>
        <dbReference type="ARBA" id="ARBA00022490"/>
    </source>
</evidence>
<evidence type="ECO:0000313" key="19">
    <source>
        <dbReference type="Proteomes" id="UP000095300"/>
    </source>
</evidence>
<accession>A0A1I8P3P9</accession>
<evidence type="ECO:0000256" key="2">
    <source>
        <dbReference type="ARBA" id="ARBA00004496"/>
    </source>
</evidence>
<comment type="catalytic activity">
    <reaction evidence="10">
        <text>N-terminal L-methionyl-L-tyrosyl-[protein] + acetyl-CoA = N-terminal N(alpha)-acetyl-L-methionyl-L-tyrosyl-[protein] + CoA + H(+)</text>
        <dbReference type="Rhea" id="RHEA:50532"/>
        <dbReference type="Rhea" id="RHEA-COMP:12717"/>
        <dbReference type="Rhea" id="RHEA-COMP:12718"/>
        <dbReference type="ChEBI" id="CHEBI:15378"/>
        <dbReference type="ChEBI" id="CHEBI:57287"/>
        <dbReference type="ChEBI" id="CHEBI:57288"/>
        <dbReference type="ChEBI" id="CHEBI:133384"/>
        <dbReference type="ChEBI" id="CHEBI:133385"/>
        <dbReference type="EC" id="2.3.1.256"/>
    </reaction>
</comment>
<feature type="region of interest" description="Disordered" evidence="16">
    <location>
        <begin position="1"/>
        <end position="69"/>
    </location>
</feature>
<organism evidence="18 19">
    <name type="scientific">Stomoxys calcitrans</name>
    <name type="common">Stable fly</name>
    <name type="synonym">Conops calcitrans</name>
    <dbReference type="NCBI Taxonomy" id="35570"/>
    <lineage>
        <taxon>Eukaryota</taxon>
        <taxon>Metazoa</taxon>
        <taxon>Ecdysozoa</taxon>
        <taxon>Arthropoda</taxon>
        <taxon>Hexapoda</taxon>
        <taxon>Insecta</taxon>
        <taxon>Pterygota</taxon>
        <taxon>Neoptera</taxon>
        <taxon>Endopterygota</taxon>
        <taxon>Diptera</taxon>
        <taxon>Brachycera</taxon>
        <taxon>Muscomorpha</taxon>
        <taxon>Muscoidea</taxon>
        <taxon>Muscidae</taxon>
        <taxon>Stomoxys</taxon>
    </lineage>
</organism>
<dbReference type="OrthoDB" id="249099at2759"/>
<evidence type="ECO:0000256" key="7">
    <source>
        <dbReference type="ARBA" id="ARBA00024025"/>
    </source>
</evidence>
<feature type="compositionally biased region" description="Basic and acidic residues" evidence="16">
    <location>
        <begin position="253"/>
        <end position="262"/>
    </location>
</feature>
<keyword evidence="3" id="KW-0963">Cytoplasm</keyword>
<feature type="compositionally biased region" description="Polar residues" evidence="16">
    <location>
        <begin position="263"/>
        <end position="273"/>
    </location>
</feature>
<keyword evidence="4" id="KW-0808">Transferase</keyword>
<evidence type="ECO:0000313" key="18">
    <source>
        <dbReference type="EnsemblMetazoa" id="SCAU004578-PA"/>
    </source>
</evidence>
<keyword evidence="5" id="KW-0539">Nucleus</keyword>
<dbReference type="Proteomes" id="UP000095300">
    <property type="component" value="Unassembled WGS sequence"/>
</dbReference>
<dbReference type="AlphaFoldDB" id="A0A1I8P3P9"/>
<proteinExistence type="inferred from homology"/>
<dbReference type="GO" id="GO:0005634">
    <property type="term" value="C:nucleus"/>
    <property type="evidence" value="ECO:0007669"/>
    <property type="project" value="UniProtKB-SubCell"/>
</dbReference>
<feature type="compositionally biased region" description="Basic residues" evidence="16">
    <location>
        <begin position="30"/>
        <end position="40"/>
    </location>
</feature>
<sequence length="435" mass="48314">MEQIKGSSSSSSTVVAESTQHHQQQQQQQSKKKSKNKKKTSRNEMTSNVASGASDEQTHVGSVDAVNGLKDQLKQQLQIGSPSTSSSNNVKVNGLVNENDTKMYACTNNTPPAASLAVAENTKSLCCEGDGDGDDSSHPTTILNGHHKHVEEGTTGKKSKRKPNNKKNPPSESIGLTKQENGHCAMAPHQEDLHLHNGFVPANKDTITVESTQLQQQPIAKAQNVEIKVEEKTCNTAMTKTKPSDDEQQTTTKTDDADDKGSSESNATAEAGANASSTVLDLSNVHIEYKEYESELQMHDIMRLIQAELSEPYSIYTYRYFIYNWPKLCFLAAHGNEYVGAIVCKLDMHMNVRRGYIAMLAVRKEYRKLKIGTTLVQKAIEAMLADKADEVVLETEMSNLPALRLYENLGFVRDKRLFRYYLNGVDALRLKLWFR</sequence>
<comment type="catalytic activity">
    <reaction evidence="12">
        <text>N-terminal L-methionyl-L-tryptophyl-[protein] + acetyl-CoA = N-terminal N(alpha)-acetyl-L-methionyl-L-tryptophyl-[protein] + CoA + H(+)</text>
        <dbReference type="Rhea" id="RHEA:50560"/>
        <dbReference type="Rhea" id="RHEA-COMP:12724"/>
        <dbReference type="Rhea" id="RHEA-COMP:12725"/>
        <dbReference type="ChEBI" id="CHEBI:15378"/>
        <dbReference type="ChEBI" id="CHEBI:57287"/>
        <dbReference type="ChEBI" id="CHEBI:57288"/>
        <dbReference type="ChEBI" id="CHEBI:133386"/>
        <dbReference type="ChEBI" id="CHEBI:133387"/>
        <dbReference type="EC" id="2.3.1.256"/>
    </reaction>
</comment>
<evidence type="ECO:0000256" key="11">
    <source>
        <dbReference type="ARBA" id="ARBA00052362"/>
    </source>
</evidence>
<dbReference type="STRING" id="35570.A0A1I8P3P9"/>
<dbReference type="PROSITE" id="PS51186">
    <property type="entry name" value="GNAT"/>
    <property type="match status" value="1"/>
</dbReference>
<feature type="domain" description="N-acetyltransferase" evidence="17">
    <location>
        <begin position="287"/>
        <end position="435"/>
    </location>
</feature>
<feature type="region of interest" description="Disordered" evidence="16">
    <location>
        <begin position="129"/>
        <end position="177"/>
    </location>
</feature>
<evidence type="ECO:0000256" key="5">
    <source>
        <dbReference type="ARBA" id="ARBA00023242"/>
    </source>
</evidence>
<evidence type="ECO:0000256" key="12">
    <source>
        <dbReference type="ARBA" id="ARBA00052477"/>
    </source>
</evidence>
<gene>
    <name evidence="18" type="primary">106087852</name>
</gene>
<evidence type="ECO:0000256" key="4">
    <source>
        <dbReference type="ARBA" id="ARBA00022679"/>
    </source>
</evidence>
<dbReference type="PANTHER" id="PTHR45896:SF1">
    <property type="entry name" value="N-ALPHA-ACETYLTRANSFERASE 30"/>
    <property type="match status" value="1"/>
</dbReference>
<dbReference type="CDD" id="cd04301">
    <property type="entry name" value="NAT_SF"/>
    <property type="match status" value="1"/>
</dbReference>
<evidence type="ECO:0000256" key="10">
    <source>
        <dbReference type="ARBA" id="ARBA00052207"/>
    </source>
</evidence>
<comment type="catalytic activity">
    <reaction evidence="9">
        <text>N-terminal L-methionyl-L-leucyl-[protein] + acetyl-CoA = N-terminal N(alpha)-acetyl-L-methionyl-L-leucyl-[protein] + CoA + H(+)</text>
        <dbReference type="Rhea" id="RHEA:50520"/>
        <dbReference type="Rhea" id="RHEA-COMP:12711"/>
        <dbReference type="Rhea" id="RHEA-COMP:12712"/>
        <dbReference type="ChEBI" id="CHEBI:15378"/>
        <dbReference type="ChEBI" id="CHEBI:57287"/>
        <dbReference type="ChEBI" id="CHEBI:57288"/>
        <dbReference type="ChEBI" id="CHEBI:133377"/>
        <dbReference type="ChEBI" id="CHEBI:133378"/>
        <dbReference type="EC" id="2.3.1.256"/>
    </reaction>
</comment>
<comment type="catalytic activity">
    <reaction evidence="11">
        <text>N-terminal L-methionyl-L-phenylalanyl-[protein] + acetyl-CoA = N-terminal N(alpha)-acetyl-L-methionyl-L-phenylalanyl-[protein] + CoA + H(+)</text>
        <dbReference type="Rhea" id="RHEA:50528"/>
        <dbReference type="Rhea" id="RHEA-COMP:12715"/>
        <dbReference type="Rhea" id="RHEA-COMP:12716"/>
        <dbReference type="ChEBI" id="CHEBI:15378"/>
        <dbReference type="ChEBI" id="CHEBI:57287"/>
        <dbReference type="ChEBI" id="CHEBI:57288"/>
        <dbReference type="ChEBI" id="CHEBI:133382"/>
        <dbReference type="ChEBI" id="CHEBI:133383"/>
        <dbReference type="EC" id="2.3.1.256"/>
    </reaction>
</comment>
<dbReference type="SUPFAM" id="SSF55729">
    <property type="entry name" value="Acyl-CoA N-acyltransferases (Nat)"/>
    <property type="match status" value="1"/>
</dbReference>
<dbReference type="PANTHER" id="PTHR45896">
    <property type="entry name" value="N-ALPHA-ACETYLTRANSFERASE 30"/>
    <property type="match status" value="1"/>
</dbReference>
<evidence type="ECO:0000259" key="17">
    <source>
        <dbReference type="PROSITE" id="PS51186"/>
    </source>
</evidence>
<dbReference type="Gene3D" id="3.40.630.30">
    <property type="match status" value="1"/>
</dbReference>
<dbReference type="InterPro" id="IPR044542">
    <property type="entry name" value="NAA30-like"/>
</dbReference>
<dbReference type="EC" id="2.3.1.256" evidence="13"/>
<keyword evidence="6" id="KW-0012">Acyltransferase</keyword>
<comment type="subcellular location">
    <subcellularLocation>
        <location evidence="2">Cytoplasm</location>
    </subcellularLocation>
    <subcellularLocation>
        <location evidence="1">Nucleus</location>
    </subcellularLocation>
</comment>
<name>A0A1I8P3P9_STOCA</name>
<dbReference type="GO" id="GO:0120518">
    <property type="term" value="F:protein N-terminal-methionine acetyltransferase activity"/>
    <property type="evidence" value="ECO:0007669"/>
    <property type="project" value="UniProtKB-EC"/>
</dbReference>
<dbReference type="Pfam" id="PF00583">
    <property type="entry name" value="Acetyltransf_1"/>
    <property type="match status" value="1"/>
</dbReference>
<dbReference type="GO" id="GO:0031417">
    <property type="term" value="C:NatC complex"/>
    <property type="evidence" value="ECO:0007669"/>
    <property type="project" value="TreeGrafter"/>
</dbReference>
<dbReference type="InterPro" id="IPR000182">
    <property type="entry name" value="GNAT_dom"/>
</dbReference>
<comment type="similarity">
    <text evidence="7">Belongs to the acetyltransferase family. MAK3 subfamily.</text>
</comment>
<protein>
    <recommendedName>
        <fullName evidence="13">N-terminal methionine N(alpha)-acetyltransferase NatC</fullName>
        <ecNumber evidence="13">2.3.1.256</ecNumber>
    </recommendedName>
    <alternativeName>
        <fullName evidence="14">N-acetyltransferase MAK3 homolog</fullName>
    </alternativeName>
    <alternativeName>
        <fullName evidence="15">NatC catalytic subunit</fullName>
    </alternativeName>
</protein>